<reference evidence="2 3" key="1">
    <citation type="journal article" date="2024" name="BMC Biol.">
        <title>Comparative genomics of Ascetosporea gives new insight into the evolutionary basis for animal parasitism in Rhizaria.</title>
        <authorList>
            <person name="Hiltunen Thoren M."/>
            <person name="Onut-Brannstrom I."/>
            <person name="Alfjorden A."/>
            <person name="Peckova H."/>
            <person name="Swords F."/>
            <person name="Hooper C."/>
            <person name="Holzer A.S."/>
            <person name="Bass D."/>
            <person name="Burki F."/>
        </authorList>
    </citation>
    <scope>NUCLEOTIDE SEQUENCE [LARGE SCALE GENOMIC DNA]</scope>
    <source>
        <strain evidence="2">20-A016</strain>
    </source>
</reference>
<sequence>MRAAVVASAIGSVYFIAAIVLLILGKSVKEIKPEIEESHMINDSEKEDSMVQIEEPEIVLSAAFQ</sequence>
<feature type="transmembrane region" description="Helical" evidence="1">
    <location>
        <begin position="6"/>
        <end position="24"/>
    </location>
</feature>
<evidence type="ECO:0000313" key="3">
    <source>
        <dbReference type="Proteomes" id="UP001439008"/>
    </source>
</evidence>
<organism evidence="2 3">
    <name type="scientific">Bonamia ostreae</name>
    <dbReference type="NCBI Taxonomy" id="126728"/>
    <lineage>
        <taxon>Eukaryota</taxon>
        <taxon>Sar</taxon>
        <taxon>Rhizaria</taxon>
        <taxon>Endomyxa</taxon>
        <taxon>Ascetosporea</taxon>
        <taxon>Haplosporida</taxon>
        <taxon>Bonamia</taxon>
    </lineage>
</organism>
<dbReference type="EMBL" id="JBDODL010000240">
    <property type="protein sequence ID" value="MES1919254.1"/>
    <property type="molecule type" value="Genomic_DNA"/>
</dbReference>
<proteinExistence type="predicted"/>
<evidence type="ECO:0000313" key="2">
    <source>
        <dbReference type="EMBL" id="MES1919254.1"/>
    </source>
</evidence>
<dbReference type="Proteomes" id="UP001439008">
    <property type="component" value="Unassembled WGS sequence"/>
</dbReference>
<evidence type="ECO:0000256" key="1">
    <source>
        <dbReference type="SAM" id="Phobius"/>
    </source>
</evidence>
<name>A0ABV2AIC6_9EUKA</name>
<keyword evidence="1" id="KW-0472">Membrane</keyword>
<comment type="caution">
    <text evidence="2">The sequence shown here is derived from an EMBL/GenBank/DDBJ whole genome shotgun (WGS) entry which is preliminary data.</text>
</comment>
<gene>
    <name evidence="2" type="ORF">MHBO_001113</name>
</gene>
<protein>
    <submittedName>
        <fullName evidence="2">Uncharacterized protein</fullName>
    </submittedName>
</protein>
<accession>A0ABV2AIC6</accession>
<keyword evidence="3" id="KW-1185">Reference proteome</keyword>
<keyword evidence="1" id="KW-0812">Transmembrane</keyword>
<keyword evidence="1" id="KW-1133">Transmembrane helix</keyword>